<evidence type="ECO:0000313" key="1">
    <source>
        <dbReference type="EMBL" id="MBE9211598.1"/>
    </source>
</evidence>
<accession>A0A8J7F8U9</accession>
<dbReference type="EMBL" id="JADEWL010000005">
    <property type="protein sequence ID" value="MBE9211598.1"/>
    <property type="molecule type" value="Genomic_DNA"/>
</dbReference>
<keyword evidence="2" id="KW-1185">Reference proteome</keyword>
<reference evidence="1" key="1">
    <citation type="submission" date="2020-10" db="EMBL/GenBank/DDBJ databases">
        <authorList>
            <person name="Castelo-Branco R."/>
            <person name="Eusebio N."/>
            <person name="Adriana R."/>
            <person name="Vieira A."/>
            <person name="Brugerolle De Fraissinette N."/>
            <person name="Rezende De Castro R."/>
            <person name="Schneider M.P."/>
            <person name="Vasconcelos V."/>
            <person name="Leao P.N."/>
        </authorList>
    </citation>
    <scope>NUCLEOTIDE SEQUENCE</scope>
    <source>
        <strain evidence="1">LEGE 06105</strain>
    </source>
</reference>
<protein>
    <submittedName>
        <fullName evidence="1">Uncharacterized protein</fullName>
    </submittedName>
</protein>
<gene>
    <name evidence="1" type="ORF">IQ247_02515</name>
</gene>
<organism evidence="1 2">
    <name type="scientific">Plectonema cf. radiosum LEGE 06105</name>
    <dbReference type="NCBI Taxonomy" id="945769"/>
    <lineage>
        <taxon>Bacteria</taxon>
        <taxon>Bacillati</taxon>
        <taxon>Cyanobacteriota</taxon>
        <taxon>Cyanophyceae</taxon>
        <taxon>Oscillatoriophycideae</taxon>
        <taxon>Oscillatoriales</taxon>
        <taxon>Microcoleaceae</taxon>
        <taxon>Plectonema</taxon>
    </lineage>
</organism>
<dbReference type="Proteomes" id="UP000620559">
    <property type="component" value="Unassembled WGS sequence"/>
</dbReference>
<evidence type="ECO:0000313" key="2">
    <source>
        <dbReference type="Proteomes" id="UP000620559"/>
    </source>
</evidence>
<dbReference type="RefSeq" id="WP_193916712.1">
    <property type="nucleotide sequence ID" value="NZ_JADEWL010000005.1"/>
</dbReference>
<comment type="caution">
    <text evidence="1">The sequence shown here is derived from an EMBL/GenBank/DDBJ whole genome shotgun (WGS) entry which is preliminary data.</text>
</comment>
<dbReference type="AlphaFoldDB" id="A0A8J7F8U9"/>
<name>A0A8J7F8U9_9CYAN</name>
<proteinExistence type="predicted"/>
<sequence>MKTSSKGNSTTNQMRVFVVLLLTSIISVASESALLKTAIASPVVVSTSQDYQLDKTGKNIFVSQQQNNSQTTIQVQTQNIRSGLPVAIANAVIKDVSKRENIPETKLRIVGYNEQTWRNGCLEVIRPGEGCTQALIPGYRVTVSDGNQRWTYHTNNNGRNIRLASGDSNSQLPDLVKSQVIRDASQRLQQPASNFFIMQTEQKTWKDGCLELGDANTICSQVLVPGWRVVVGTQGQSLVYHTNNTGSTIKLHQKASEITDGGLPAQVKDTVFKSASQLIGTNRLSVSKAEQVTFTDSCLNLGGAAESCLRANQRGWKVTVKGARQVLVYHTSIDGNQVRLNPQESQLRLPRTVGNNVLKEAGKISGLSRRNLKIVSFKPANWAYGCEDFGYNPCDRVAVSGWEVTVSGNSQNWVFLSDGTGNQVKLANQNTQPQSGLPQVVADAIIRDAAQWSGLSQRNLRIVNSERQIWSNPCFLTFNRICNKAFIRTPGWIVTVQANNQTWIYHANDNASIIALDRSLSLTQRAATVIKQDAARRSQRVSSAEQIRIIEVEQLNERKDNVPLIKATVSDGRESWTYRFKQDGSEFQLDATASLPKNVENAILSDVRKRITQKIAVSPSNIVEAQQITWRDGCLGIVRDRKTNYCFSRLVDGYRATVKVGSEIFVYHTDNNSRVILNETASRIIGDRTTVVPVKINKNQLPSPLSRGVVFRQITSGGFTGQTYETVLLEDGRIIRVAMGDTNDSQRSVRQVSRQQVNDFQRLLQRQRDQFNNLSYPISQGAADYITYTLSSRNGTVEYNDTARNQLPEDLVNVLEAWNRILNS</sequence>